<dbReference type="RefSeq" id="WP_201432011.1">
    <property type="nucleotide sequence ID" value="NZ_JAEQBW010000007.1"/>
</dbReference>
<gene>
    <name evidence="3" type="ORF">JKA74_14900</name>
</gene>
<protein>
    <recommendedName>
        <fullName evidence="5">Anti-sigma factor</fullName>
    </recommendedName>
</protein>
<keyword evidence="1" id="KW-0175">Coiled coil</keyword>
<keyword evidence="2" id="KW-0472">Membrane</keyword>
<feature type="transmembrane region" description="Helical" evidence="2">
    <location>
        <begin position="44"/>
        <end position="63"/>
    </location>
</feature>
<feature type="coiled-coil region" evidence="1">
    <location>
        <begin position="146"/>
        <end position="173"/>
    </location>
</feature>
<dbReference type="AlphaFoldDB" id="A0A934X0Q8"/>
<evidence type="ECO:0000256" key="2">
    <source>
        <dbReference type="SAM" id="Phobius"/>
    </source>
</evidence>
<reference evidence="3" key="1">
    <citation type="submission" date="2021-01" db="EMBL/GenBank/DDBJ databases">
        <title>Marivirga aurantiaca sp. nov., isolated from intertidal surface sediments.</title>
        <authorList>
            <person name="Zhang M."/>
        </authorList>
    </citation>
    <scope>NUCLEOTIDE SEQUENCE</scope>
    <source>
        <strain evidence="3">S37H4</strain>
    </source>
</reference>
<proteinExistence type="predicted"/>
<comment type="caution">
    <text evidence="3">The sequence shown here is derived from an EMBL/GenBank/DDBJ whole genome shotgun (WGS) entry which is preliminary data.</text>
</comment>
<name>A0A934X0Q8_9BACT</name>
<evidence type="ECO:0000256" key="1">
    <source>
        <dbReference type="SAM" id="Coils"/>
    </source>
</evidence>
<evidence type="ECO:0000313" key="3">
    <source>
        <dbReference type="EMBL" id="MBK6266332.1"/>
    </source>
</evidence>
<dbReference type="EMBL" id="JAEQBW010000007">
    <property type="protein sequence ID" value="MBK6266332.1"/>
    <property type="molecule type" value="Genomic_DNA"/>
</dbReference>
<organism evidence="3 4">
    <name type="scientific">Marivirga aurantiaca</name>
    <dbReference type="NCBI Taxonomy" id="2802615"/>
    <lineage>
        <taxon>Bacteria</taxon>
        <taxon>Pseudomonadati</taxon>
        <taxon>Bacteroidota</taxon>
        <taxon>Cytophagia</taxon>
        <taxon>Cytophagales</taxon>
        <taxon>Marivirgaceae</taxon>
        <taxon>Marivirga</taxon>
    </lineage>
</organism>
<sequence length="182" mass="21746">MKTDRDKLEDFIGKNRNAFEEDFNHEVSWDAIERKIKPKKKNSFNWLAAASIVLLLAVGWLIMDRYELNQKVDQLERLTVNGRSYEEIEKYYTYTIANKSQLVKEKSDQIDYPIHEDLNELQKNYESLKQQLKQGVPHQKIIDAMIWNLRTQIEILNEQLEILEEVQQHSNTQKNEKDEKHI</sequence>
<dbReference type="Proteomes" id="UP000611723">
    <property type="component" value="Unassembled WGS sequence"/>
</dbReference>
<accession>A0A934X0Q8</accession>
<keyword evidence="2" id="KW-0812">Transmembrane</keyword>
<evidence type="ECO:0000313" key="4">
    <source>
        <dbReference type="Proteomes" id="UP000611723"/>
    </source>
</evidence>
<keyword evidence="4" id="KW-1185">Reference proteome</keyword>
<keyword evidence="2" id="KW-1133">Transmembrane helix</keyword>
<evidence type="ECO:0008006" key="5">
    <source>
        <dbReference type="Google" id="ProtNLM"/>
    </source>
</evidence>